<dbReference type="EMBL" id="CEKZ01000003">
    <property type="protein sequence ID" value="CEQ03226.1"/>
    <property type="molecule type" value="Genomic_DNA"/>
</dbReference>
<organism evidence="2 3">
    <name type="scientific">Paraclostridium sordellii</name>
    <name type="common">Clostridium sordellii</name>
    <dbReference type="NCBI Taxonomy" id="1505"/>
    <lineage>
        <taxon>Bacteria</taxon>
        <taxon>Bacillati</taxon>
        <taxon>Bacillota</taxon>
        <taxon>Clostridia</taxon>
        <taxon>Peptostreptococcales</taxon>
        <taxon>Peptostreptococcaceae</taxon>
        <taxon>Paraclostridium</taxon>
    </lineage>
</organism>
<dbReference type="InterPro" id="IPR010380">
    <property type="entry name" value="DUF975"/>
</dbReference>
<dbReference type="RefSeq" id="WP_055341640.1">
    <property type="nucleotide sequence ID" value="NZ_CDNI01000003.1"/>
</dbReference>
<dbReference type="Proteomes" id="UP000049127">
    <property type="component" value="Unassembled WGS sequence"/>
</dbReference>
<keyword evidence="1" id="KW-0812">Transmembrane</keyword>
<evidence type="ECO:0000256" key="1">
    <source>
        <dbReference type="SAM" id="Phobius"/>
    </source>
</evidence>
<evidence type="ECO:0000313" key="2">
    <source>
        <dbReference type="EMBL" id="CEQ03226.1"/>
    </source>
</evidence>
<proteinExistence type="predicted"/>
<dbReference type="AlphaFoldDB" id="A0A0C7G5D7"/>
<name>A0A0C7G5D7_PARSO</name>
<accession>A0A0C7G5D7</accession>
<feature type="transmembrane region" description="Helical" evidence="1">
    <location>
        <begin position="93"/>
        <end position="126"/>
    </location>
</feature>
<sequence length="219" mass="24955">MFSRAELKNGAKDQLRGKWLLAVLVFICYSVILQLINIDLTNSMEGSMLGISLNIVGLLVFGSIEVGMCRFTLKLAHKDETTQFNDLFSGFDVFIKALVMNLIISVCVVIGSMLFIIPGIIFGIMFSQANYILAENPDQSAIECIKESINMMKGYKFHFFVLQLSFIGWLILASIPFGIGLLWYVPYYQMTMANFYLLVKGNYKRMNEFSYDYKDNNEI</sequence>
<dbReference type="PANTHER" id="PTHR40076:SF1">
    <property type="entry name" value="MEMBRANE PROTEIN"/>
    <property type="match status" value="1"/>
</dbReference>
<dbReference type="Pfam" id="PF06161">
    <property type="entry name" value="DUF975"/>
    <property type="match status" value="1"/>
</dbReference>
<evidence type="ECO:0000313" key="3">
    <source>
        <dbReference type="Proteomes" id="UP000049127"/>
    </source>
</evidence>
<protein>
    <submittedName>
        <fullName evidence="2">Integral membrane protein</fullName>
    </submittedName>
</protein>
<dbReference type="OrthoDB" id="9784844at2"/>
<feature type="transmembrane region" description="Helical" evidence="1">
    <location>
        <begin position="52"/>
        <end position="73"/>
    </location>
</feature>
<reference evidence="2 3" key="1">
    <citation type="submission" date="2015-01" db="EMBL/GenBank/DDBJ databases">
        <authorList>
            <person name="Aslett A.Martin."/>
            <person name="De Silva Nishadi"/>
        </authorList>
    </citation>
    <scope>NUCLEOTIDE SEQUENCE [LARGE SCALE GENOMIC DNA]</scope>
    <source>
        <strain evidence="2 3">R28058</strain>
    </source>
</reference>
<keyword evidence="1" id="KW-1133">Transmembrane helix</keyword>
<feature type="transmembrane region" description="Helical" evidence="1">
    <location>
        <begin position="20"/>
        <end position="40"/>
    </location>
</feature>
<dbReference type="PANTHER" id="PTHR40076">
    <property type="entry name" value="MEMBRANE PROTEIN-RELATED"/>
    <property type="match status" value="1"/>
</dbReference>
<gene>
    <name evidence="2" type="ORF">R28058_09591</name>
</gene>
<keyword evidence="1" id="KW-0472">Membrane</keyword>